<dbReference type="PANTHER" id="PTHR30283">
    <property type="entry name" value="PEROXIDE STRESS RESPONSE PROTEIN YAAA"/>
    <property type="match status" value="1"/>
</dbReference>
<comment type="caution">
    <text evidence="2">The sequence shown here is derived from an EMBL/GenBank/DDBJ whole genome shotgun (WGS) entry which is preliminary data.</text>
</comment>
<dbReference type="RefSeq" id="WP_011403302.1">
    <property type="nucleotide sequence ID" value="NZ_CALTRV010000002.1"/>
</dbReference>
<dbReference type="GO" id="GO:0005829">
    <property type="term" value="C:cytosol"/>
    <property type="evidence" value="ECO:0007669"/>
    <property type="project" value="TreeGrafter"/>
</dbReference>
<dbReference type="PANTHER" id="PTHR30283:SF4">
    <property type="entry name" value="PEROXIDE STRESS RESISTANCE PROTEIN YAAA"/>
    <property type="match status" value="1"/>
</dbReference>
<dbReference type="AlphaFoldDB" id="A0A840ELJ0"/>
<gene>
    <name evidence="6" type="ORF">GGP45_002059</name>
    <name evidence="2" type="ORF">GGP61_001200</name>
    <name evidence="1" type="ORF">GGP71_002173</name>
    <name evidence="3" type="ORF">GGP82_001075</name>
    <name evidence="4" type="ORF">GGP83_000941</name>
    <name evidence="7" type="ORF">GGP99_001843</name>
    <name evidence="5" type="ORF">GGQ01_000591</name>
</gene>
<dbReference type="Proteomes" id="UP001155057">
    <property type="component" value="Unassembled WGS sequence"/>
</dbReference>
<evidence type="ECO:0000313" key="3">
    <source>
        <dbReference type="EMBL" id="MCS3864529.1"/>
    </source>
</evidence>
<dbReference type="Proteomes" id="UP001155110">
    <property type="component" value="Unassembled WGS sequence"/>
</dbReference>
<dbReference type="Proteomes" id="UP001155010">
    <property type="component" value="Unassembled WGS sequence"/>
</dbReference>
<dbReference type="EMBL" id="JANUAU010000006">
    <property type="protein sequence ID" value="MCS3678243.1"/>
    <property type="molecule type" value="Genomic_DNA"/>
</dbReference>
<dbReference type="GeneID" id="83727444"/>
<dbReference type="EMBL" id="JANUAE010000003">
    <property type="protein sequence ID" value="MCS3709597.1"/>
    <property type="molecule type" value="Genomic_DNA"/>
</dbReference>
<dbReference type="EMBL" id="JANTYZ010000002">
    <property type="protein sequence ID" value="MCS3864529.1"/>
    <property type="molecule type" value="Genomic_DNA"/>
</dbReference>
<dbReference type="Proteomes" id="UP001155027">
    <property type="component" value="Unassembled WGS sequence"/>
</dbReference>
<evidence type="ECO:0000313" key="6">
    <source>
        <dbReference type="EMBL" id="MCS4121706.1"/>
    </source>
</evidence>
<dbReference type="EMBL" id="JANUBB010000003">
    <property type="protein sequence ID" value="MCS3951000.1"/>
    <property type="molecule type" value="Genomic_DNA"/>
</dbReference>
<name>A0A840ELJ0_9BACT</name>
<evidence type="ECO:0000313" key="8">
    <source>
        <dbReference type="Proteomes" id="UP001155057"/>
    </source>
</evidence>
<dbReference type="EMBL" id="JANUBF010000003">
    <property type="protein sequence ID" value="MCS4035543.1"/>
    <property type="molecule type" value="Genomic_DNA"/>
</dbReference>
<organism evidence="2 8">
    <name type="scientific">Salinibacter ruber</name>
    <dbReference type="NCBI Taxonomy" id="146919"/>
    <lineage>
        <taxon>Bacteria</taxon>
        <taxon>Pseudomonadati</taxon>
        <taxon>Rhodothermota</taxon>
        <taxon>Rhodothermia</taxon>
        <taxon>Rhodothermales</taxon>
        <taxon>Salinibacteraceae</taxon>
        <taxon>Salinibacter</taxon>
    </lineage>
</organism>
<dbReference type="EMBL" id="JANUBL010000003">
    <property type="protein sequence ID" value="MCS4121706.1"/>
    <property type="molecule type" value="Genomic_DNA"/>
</dbReference>
<accession>A0A840ELJ0</accession>
<protein>
    <recommendedName>
        <fullName evidence="9">Peroxide stress protein YaaA</fullName>
    </recommendedName>
</protein>
<evidence type="ECO:0000313" key="7">
    <source>
        <dbReference type="EMBL" id="MCS4157876.1"/>
    </source>
</evidence>
<evidence type="ECO:0000313" key="4">
    <source>
        <dbReference type="EMBL" id="MCS3951000.1"/>
    </source>
</evidence>
<sequence length="274" mass="31389">MPDLTVLLSPADQKQPGGNPFAPDMFDYRTSGTFNYFDDLNPDRRELIDTLQAVVDEEDEEALGEVFGVEGYELEEAIRVNDEIYDAPLMSALDRFSPGVMYAAMDFANLPTGAQRRLLENGVILSGLFGLLRPDDLIPNYQLGMEASLPDVGPVADYWRPIISPMLNESLEDRWVWDLLPEVHRNAWTDEHTYTARVEVQFERVEDGERVPITGEDLEVQRGQFVNFIVQETAEEMEDLREWSEEESDELTFDEDASTYDEDTKTWEIVMVQD</sequence>
<dbReference type="EMBL" id="JANTZM010000008">
    <property type="protein sequence ID" value="MCS4157876.1"/>
    <property type="molecule type" value="Genomic_DNA"/>
</dbReference>
<dbReference type="OMA" id="PSYRCSM"/>
<proteinExistence type="predicted"/>
<dbReference type="Pfam" id="PF03883">
    <property type="entry name" value="H2O2_YaaD"/>
    <property type="match status" value="1"/>
</dbReference>
<evidence type="ECO:0000313" key="1">
    <source>
        <dbReference type="EMBL" id="MCS3678243.1"/>
    </source>
</evidence>
<dbReference type="Proteomes" id="UP001155040">
    <property type="component" value="Unassembled WGS sequence"/>
</dbReference>
<reference evidence="2" key="1">
    <citation type="submission" date="2022-08" db="EMBL/GenBank/DDBJ databases">
        <title>Genomic Encyclopedia of Type Strains, Phase V (KMG-V): Genome sequencing to study the core and pangenomes of soil and plant-associated prokaryotes.</title>
        <authorList>
            <person name="Whitman W."/>
        </authorList>
    </citation>
    <scope>NUCLEOTIDE SEQUENCE</scope>
    <source>
        <strain evidence="1">0</strain>
        <strain evidence="3">SP2016B</strain>
        <strain evidence="4">SP2017</strain>
        <strain evidence="7">SP3002</strain>
        <strain evidence="5">SP3012</strain>
        <strain evidence="6">SP3026</strain>
        <strain evidence="2">SP3049</strain>
    </source>
</reference>
<dbReference type="Proteomes" id="UP001155144">
    <property type="component" value="Unassembled WGS sequence"/>
</dbReference>
<dbReference type="InterPro" id="IPR005583">
    <property type="entry name" value="YaaA"/>
</dbReference>
<evidence type="ECO:0000313" key="5">
    <source>
        <dbReference type="EMBL" id="MCS4035543.1"/>
    </source>
</evidence>
<dbReference type="Proteomes" id="UP001155034">
    <property type="component" value="Unassembled WGS sequence"/>
</dbReference>
<evidence type="ECO:0008006" key="9">
    <source>
        <dbReference type="Google" id="ProtNLM"/>
    </source>
</evidence>
<evidence type="ECO:0000313" key="2">
    <source>
        <dbReference type="EMBL" id="MCS3709597.1"/>
    </source>
</evidence>
<dbReference type="GO" id="GO:0033194">
    <property type="term" value="P:response to hydroperoxide"/>
    <property type="evidence" value="ECO:0007669"/>
    <property type="project" value="TreeGrafter"/>
</dbReference>